<dbReference type="Proteomes" id="UP001189429">
    <property type="component" value="Unassembled WGS sequence"/>
</dbReference>
<name>A0ABN9VM12_9DINO</name>
<reference evidence="1" key="1">
    <citation type="submission" date="2023-10" db="EMBL/GenBank/DDBJ databases">
        <authorList>
            <person name="Chen Y."/>
            <person name="Shah S."/>
            <person name="Dougan E. K."/>
            <person name="Thang M."/>
            <person name="Chan C."/>
        </authorList>
    </citation>
    <scope>NUCLEOTIDE SEQUENCE [LARGE SCALE GENOMIC DNA]</scope>
</reference>
<comment type="caution">
    <text evidence="1">The sequence shown here is derived from an EMBL/GenBank/DDBJ whole genome shotgun (WGS) entry which is preliminary data.</text>
</comment>
<gene>
    <name evidence="1" type="ORF">PCOR1329_LOCUS59327</name>
</gene>
<evidence type="ECO:0008006" key="3">
    <source>
        <dbReference type="Google" id="ProtNLM"/>
    </source>
</evidence>
<keyword evidence="2" id="KW-1185">Reference proteome</keyword>
<accession>A0ABN9VM12</accession>
<sequence>AAFNFGPGNAECMAAHGSPMFDSFAVGFDVELAHNMLGITLDFEVSFTPHAKATLAMGQSLLDELYQAAQCRWDLGVGSLVFLQVIMARARLWVLLEGHTAAVMREAARASLAPYRWRAVGQIMTSMPNGPVPDISLHEGFKEGAVAAQSSPAPRKSLSRRYRQEVAMPALHAYDQPSADTAASRPLPYLERPFGSLMLALQHNLQHDVFDDHGGSLYYRPWAVCRVIGRWPLPVLGGEAAPLVLPRCGACPSADVDVSHALLACGQTLASGRQLWAFDGGPPATRQAAFLAFFGP</sequence>
<evidence type="ECO:0000313" key="1">
    <source>
        <dbReference type="EMBL" id="CAK0874388.1"/>
    </source>
</evidence>
<protein>
    <recommendedName>
        <fullName evidence="3">Selenoprotein O</fullName>
    </recommendedName>
</protein>
<proteinExistence type="predicted"/>
<evidence type="ECO:0000313" key="2">
    <source>
        <dbReference type="Proteomes" id="UP001189429"/>
    </source>
</evidence>
<organism evidence="1 2">
    <name type="scientific">Prorocentrum cordatum</name>
    <dbReference type="NCBI Taxonomy" id="2364126"/>
    <lineage>
        <taxon>Eukaryota</taxon>
        <taxon>Sar</taxon>
        <taxon>Alveolata</taxon>
        <taxon>Dinophyceae</taxon>
        <taxon>Prorocentrales</taxon>
        <taxon>Prorocentraceae</taxon>
        <taxon>Prorocentrum</taxon>
    </lineage>
</organism>
<dbReference type="EMBL" id="CAUYUJ010017393">
    <property type="protein sequence ID" value="CAK0874388.1"/>
    <property type="molecule type" value="Genomic_DNA"/>
</dbReference>
<feature type="non-terminal residue" evidence="1">
    <location>
        <position position="1"/>
    </location>
</feature>